<evidence type="ECO:0000313" key="1">
    <source>
        <dbReference type="EMBL" id="ORX65278.1"/>
    </source>
</evidence>
<comment type="caution">
    <text evidence="1">The sequence shown here is derived from an EMBL/GenBank/DDBJ whole genome shotgun (WGS) entry which is preliminary data.</text>
</comment>
<dbReference type="EMBL" id="MCFD01000038">
    <property type="protein sequence ID" value="ORX65278.1"/>
    <property type="molecule type" value="Genomic_DNA"/>
</dbReference>
<name>A0A1Y1VVF8_9FUNG</name>
<accession>A0A1Y1VVF8</accession>
<gene>
    <name evidence="1" type="ORF">DL89DRAFT_271178</name>
</gene>
<keyword evidence="2" id="KW-1185">Reference proteome</keyword>
<dbReference type="RefSeq" id="XP_040739576.1">
    <property type="nucleotide sequence ID" value="XM_040888873.1"/>
</dbReference>
<proteinExistence type="predicted"/>
<sequence length="70" mass="7934">MVWCHLVHDRPDLNSRRWVEVVAHWLQDLHAVCVRGLVHSLLLAFSATLVSGRAHSPRTKLAKILAAEMD</sequence>
<protein>
    <submittedName>
        <fullName evidence="1">Uncharacterized protein</fullName>
    </submittedName>
</protein>
<evidence type="ECO:0000313" key="2">
    <source>
        <dbReference type="Proteomes" id="UP000193922"/>
    </source>
</evidence>
<dbReference type="GeneID" id="63805521"/>
<dbReference type="Proteomes" id="UP000193922">
    <property type="component" value="Unassembled WGS sequence"/>
</dbReference>
<organism evidence="1 2">
    <name type="scientific">Linderina pennispora</name>
    <dbReference type="NCBI Taxonomy" id="61395"/>
    <lineage>
        <taxon>Eukaryota</taxon>
        <taxon>Fungi</taxon>
        <taxon>Fungi incertae sedis</taxon>
        <taxon>Zoopagomycota</taxon>
        <taxon>Kickxellomycotina</taxon>
        <taxon>Kickxellomycetes</taxon>
        <taxon>Kickxellales</taxon>
        <taxon>Kickxellaceae</taxon>
        <taxon>Linderina</taxon>
    </lineage>
</organism>
<dbReference type="AlphaFoldDB" id="A0A1Y1VVF8"/>
<reference evidence="1 2" key="1">
    <citation type="submission" date="2016-07" db="EMBL/GenBank/DDBJ databases">
        <title>Pervasive Adenine N6-methylation of Active Genes in Fungi.</title>
        <authorList>
            <consortium name="DOE Joint Genome Institute"/>
            <person name="Mondo S.J."/>
            <person name="Dannebaum R.O."/>
            <person name="Kuo R.C."/>
            <person name="Labutti K."/>
            <person name="Haridas S."/>
            <person name="Kuo A."/>
            <person name="Salamov A."/>
            <person name="Ahrendt S.R."/>
            <person name="Lipzen A."/>
            <person name="Sullivan W."/>
            <person name="Andreopoulos W.B."/>
            <person name="Clum A."/>
            <person name="Lindquist E."/>
            <person name="Daum C."/>
            <person name="Ramamoorthy G.K."/>
            <person name="Gryganskyi A."/>
            <person name="Culley D."/>
            <person name="Magnuson J.K."/>
            <person name="James T.Y."/>
            <person name="O'Malley M.A."/>
            <person name="Stajich J.E."/>
            <person name="Spatafora J.W."/>
            <person name="Visel A."/>
            <person name="Grigoriev I.V."/>
        </authorList>
    </citation>
    <scope>NUCLEOTIDE SEQUENCE [LARGE SCALE GENOMIC DNA]</scope>
    <source>
        <strain evidence="1 2">ATCC 12442</strain>
    </source>
</reference>